<feature type="region of interest" description="Disordered" evidence="1">
    <location>
        <begin position="71"/>
        <end position="95"/>
    </location>
</feature>
<accession>A0AAE0ZQ42</accession>
<dbReference type="EMBL" id="JAWDGP010003536">
    <property type="protein sequence ID" value="KAK3773464.1"/>
    <property type="molecule type" value="Genomic_DNA"/>
</dbReference>
<organism evidence="2 3">
    <name type="scientific">Elysia crispata</name>
    <name type="common">lettuce slug</name>
    <dbReference type="NCBI Taxonomy" id="231223"/>
    <lineage>
        <taxon>Eukaryota</taxon>
        <taxon>Metazoa</taxon>
        <taxon>Spiralia</taxon>
        <taxon>Lophotrochozoa</taxon>
        <taxon>Mollusca</taxon>
        <taxon>Gastropoda</taxon>
        <taxon>Heterobranchia</taxon>
        <taxon>Euthyneura</taxon>
        <taxon>Panpulmonata</taxon>
        <taxon>Sacoglossa</taxon>
        <taxon>Placobranchoidea</taxon>
        <taxon>Plakobranchidae</taxon>
        <taxon>Elysia</taxon>
    </lineage>
</organism>
<evidence type="ECO:0000256" key="1">
    <source>
        <dbReference type="SAM" id="MobiDB-lite"/>
    </source>
</evidence>
<dbReference type="Proteomes" id="UP001283361">
    <property type="component" value="Unassembled WGS sequence"/>
</dbReference>
<name>A0AAE0ZQ42_9GAST</name>
<reference evidence="2" key="1">
    <citation type="journal article" date="2023" name="G3 (Bethesda)">
        <title>A reference genome for the long-term kleptoplast-retaining sea slug Elysia crispata morphotype clarki.</title>
        <authorList>
            <person name="Eastman K.E."/>
            <person name="Pendleton A.L."/>
            <person name="Shaikh M.A."/>
            <person name="Suttiyut T."/>
            <person name="Ogas R."/>
            <person name="Tomko P."/>
            <person name="Gavelis G."/>
            <person name="Widhalm J.R."/>
            <person name="Wisecaver J.H."/>
        </authorList>
    </citation>
    <scope>NUCLEOTIDE SEQUENCE</scope>
    <source>
        <strain evidence="2">ECLA1</strain>
    </source>
</reference>
<comment type="caution">
    <text evidence="2">The sequence shown here is derived from an EMBL/GenBank/DDBJ whole genome shotgun (WGS) entry which is preliminary data.</text>
</comment>
<evidence type="ECO:0000313" key="2">
    <source>
        <dbReference type="EMBL" id="KAK3773464.1"/>
    </source>
</evidence>
<proteinExistence type="predicted"/>
<gene>
    <name evidence="2" type="ORF">RRG08_007951</name>
</gene>
<keyword evidence="3" id="KW-1185">Reference proteome</keyword>
<sequence length="246" mass="27574">MLWFRIRRGLTAVLVPDLGGHDLISSEVSVILSRHCGSIRCESEEITRISNIPSHWLIASCFTRVSQGRREGGRSEACGSLSSRSGGTVERKPPKSNCLQWGGDCPALLYRSREHRTLREWRSRVRQLRCGRDESENQKIRATIQTAVIPQRSEKFAPCRPVFLPPASQAEATSSSGPHLKPPTLSCVPCRSFPHRVNLVQDMFCAPVFPFQRGSCTYSLLVDSVFALCRNLRNTMHWAHTACSIL</sequence>
<evidence type="ECO:0000313" key="3">
    <source>
        <dbReference type="Proteomes" id="UP001283361"/>
    </source>
</evidence>
<protein>
    <submittedName>
        <fullName evidence="2">Uncharacterized protein</fullName>
    </submittedName>
</protein>
<dbReference type="AlphaFoldDB" id="A0AAE0ZQ42"/>